<feature type="domain" description="ABC transmembrane type-1" evidence="11">
    <location>
        <begin position="131"/>
        <end position="307"/>
    </location>
</feature>
<evidence type="ECO:0000256" key="2">
    <source>
        <dbReference type="ARBA" id="ARBA00009306"/>
    </source>
</evidence>
<feature type="transmembrane region" description="Helical" evidence="9">
    <location>
        <begin position="289"/>
        <end position="311"/>
    </location>
</feature>
<dbReference type="RefSeq" id="WP_079604847.1">
    <property type="nucleotide sequence ID" value="NZ_LT670817.1"/>
</dbReference>
<evidence type="ECO:0000256" key="9">
    <source>
        <dbReference type="RuleBase" id="RU363032"/>
    </source>
</evidence>
<dbReference type="InterPro" id="IPR035906">
    <property type="entry name" value="MetI-like_sf"/>
</dbReference>
<protein>
    <submittedName>
        <fullName evidence="12">NitT/TauT family transport system permease protein/taurine transport system permease protein</fullName>
    </submittedName>
</protein>
<dbReference type="GO" id="GO:0005886">
    <property type="term" value="C:plasma membrane"/>
    <property type="evidence" value="ECO:0007669"/>
    <property type="project" value="UniProtKB-SubCell"/>
</dbReference>
<dbReference type="Pfam" id="PF00528">
    <property type="entry name" value="BPD_transp_1"/>
    <property type="match status" value="1"/>
</dbReference>
<evidence type="ECO:0000256" key="1">
    <source>
        <dbReference type="ARBA" id="ARBA00004651"/>
    </source>
</evidence>
<dbReference type="PANTHER" id="PTHR30151">
    <property type="entry name" value="ALKANE SULFONATE ABC TRANSPORTER-RELATED, MEMBRANE SUBUNIT"/>
    <property type="match status" value="1"/>
</dbReference>
<name>A0A1M5WA27_9BRAD</name>
<dbReference type="CDD" id="cd06261">
    <property type="entry name" value="TM_PBP2"/>
    <property type="match status" value="1"/>
</dbReference>
<dbReference type="PROSITE" id="PS50928">
    <property type="entry name" value="ABC_TM1"/>
    <property type="match status" value="1"/>
</dbReference>
<proteinExistence type="inferred from homology"/>
<feature type="transmembrane region" description="Helical" evidence="9">
    <location>
        <begin position="70"/>
        <end position="89"/>
    </location>
</feature>
<keyword evidence="6 9" id="KW-1133">Transmembrane helix</keyword>
<dbReference type="AlphaFoldDB" id="A0A1M5WA27"/>
<evidence type="ECO:0000313" key="12">
    <source>
        <dbReference type="EMBL" id="SHH84355.1"/>
    </source>
</evidence>
<evidence type="ECO:0000313" key="13">
    <source>
        <dbReference type="Proteomes" id="UP000189796"/>
    </source>
</evidence>
<organism evidence="12 13">
    <name type="scientific">Bradyrhizobium erythrophlei</name>
    <dbReference type="NCBI Taxonomy" id="1437360"/>
    <lineage>
        <taxon>Bacteria</taxon>
        <taxon>Pseudomonadati</taxon>
        <taxon>Pseudomonadota</taxon>
        <taxon>Alphaproteobacteria</taxon>
        <taxon>Hyphomicrobiales</taxon>
        <taxon>Nitrobacteraceae</taxon>
        <taxon>Bradyrhizobium</taxon>
    </lineage>
</organism>
<dbReference type="EMBL" id="LT670817">
    <property type="protein sequence ID" value="SHH84355.1"/>
    <property type="molecule type" value="Genomic_DNA"/>
</dbReference>
<evidence type="ECO:0000256" key="7">
    <source>
        <dbReference type="ARBA" id="ARBA00023136"/>
    </source>
</evidence>
<accession>A0A1M5WA27</accession>
<feature type="transmembrane region" description="Helical" evidence="9">
    <location>
        <begin position="137"/>
        <end position="157"/>
    </location>
</feature>
<evidence type="ECO:0000256" key="5">
    <source>
        <dbReference type="ARBA" id="ARBA00022692"/>
    </source>
</evidence>
<evidence type="ECO:0000256" key="10">
    <source>
        <dbReference type="SAM" id="MobiDB-lite"/>
    </source>
</evidence>
<dbReference type="PANTHER" id="PTHR30151:SF0">
    <property type="entry name" value="ABC TRANSPORTER PERMEASE PROTEIN MJ0413-RELATED"/>
    <property type="match status" value="1"/>
</dbReference>
<feature type="transmembrane region" description="Helical" evidence="9">
    <location>
        <begin position="194"/>
        <end position="212"/>
    </location>
</feature>
<evidence type="ECO:0000256" key="6">
    <source>
        <dbReference type="ARBA" id="ARBA00022989"/>
    </source>
</evidence>
<dbReference type="Gene3D" id="1.10.3720.10">
    <property type="entry name" value="MetI-like"/>
    <property type="match status" value="1"/>
</dbReference>
<dbReference type="GO" id="GO:0042918">
    <property type="term" value="P:alkanesulfonate transmembrane transport"/>
    <property type="evidence" value="ECO:0007669"/>
    <property type="project" value="UniProtKB-ARBA"/>
</dbReference>
<evidence type="ECO:0000256" key="3">
    <source>
        <dbReference type="ARBA" id="ARBA00022448"/>
    </source>
</evidence>
<gene>
    <name evidence="12" type="ORF">SAMN05443248_6442</name>
</gene>
<evidence type="ECO:0000256" key="8">
    <source>
        <dbReference type="ARBA" id="ARBA00056719"/>
    </source>
</evidence>
<dbReference type="Proteomes" id="UP000189796">
    <property type="component" value="Chromosome I"/>
</dbReference>
<feature type="transmembrane region" description="Helical" evidence="9">
    <location>
        <begin position="233"/>
        <end position="252"/>
    </location>
</feature>
<dbReference type="OrthoDB" id="8138334at2"/>
<dbReference type="InterPro" id="IPR000515">
    <property type="entry name" value="MetI-like"/>
</dbReference>
<dbReference type="SUPFAM" id="SSF161098">
    <property type="entry name" value="MetI-like"/>
    <property type="match status" value="1"/>
</dbReference>
<feature type="transmembrane region" description="Helical" evidence="9">
    <location>
        <begin position="258"/>
        <end position="277"/>
    </location>
</feature>
<keyword evidence="7 9" id="KW-0472">Membrane</keyword>
<evidence type="ECO:0000256" key="4">
    <source>
        <dbReference type="ARBA" id="ARBA00022475"/>
    </source>
</evidence>
<keyword evidence="3 9" id="KW-0813">Transport</keyword>
<comment type="function">
    <text evidence="8">Probably part of an ABC transporter complex. Probably responsible for the translocation of the substrate across the membrane.</text>
</comment>
<dbReference type="FunFam" id="1.10.3720.10:FF:000003">
    <property type="entry name" value="Aliphatic sulfonate ABC transporter permease"/>
    <property type="match status" value="1"/>
</dbReference>
<comment type="similarity">
    <text evidence="2 9">Belongs to the binding-protein-dependent transport system permease family.</text>
</comment>
<evidence type="ECO:0000259" key="11">
    <source>
        <dbReference type="PROSITE" id="PS50928"/>
    </source>
</evidence>
<feature type="transmembrane region" description="Helical" evidence="9">
    <location>
        <begin position="101"/>
        <end position="125"/>
    </location>
</feature>
<comment type="subcellular location">
    <subcellularLocation>
        <location evidence="1 9">Cell membrane</location>
        <topology evidence="1 9">Multi-pass membrane protein</topology>
    </subcellularLocation>
</comment>
<keyword evidence="5 9" id="KW-0812">Transmembrane</keyword>
<sequence>MARPSSPDGDAAVAKPPANHDGAEAVGFGVSDAMRRTDPINAVDPTPAEATLRATPAPGSWWWRRLLRMLFALPNFITLFVLLIAWQFASKIWLPRIDPQMAVLMPAPSTIAVTAAGMIASGELFHHLMASLKREAVAFLFASTAIPLGIMMGWWRVVYDQVNPIMEILRPIPPLAWIPLSILWFGIGDQQNEFIIFLGIFFPILVNTIVGVKNIDPILVRAARSLGASERRLLTRIVFIGALPQIITGVRIGLGVGWMALVAAELVGANSGLGFVINDARSMLRTDIIIVGMLAIGLIGLLIDAVILALGRRLLPWSLALRK</sequence>
<keyword evidence="4" id="KW-1003">Cell membrane</keyword>
<reference evidence="12 13" key="1">
    <citation type="submission" date="2016-11" db="EMBL/GenBank/DDBJ databases">
        <authorList>
            <person name="Jaros S."/>
            <person name="Januszkiewicz K."/>
            <person name="Wedrychowicz H."/>
        </authorList>
    </citation>
    <scope>NUCLEOTIDE SEQUENCE [LARGE SCALE GENOMIC DNA]</scope>
    <source>
        <strain evidence="12 13">GAS138</strain>
    </source>
</reference>
<feature type="region of interest" description="Disordered" evidence="10">
    <location>
        <begin position="1"/>
        <end position="24"/>
    </location>
</feature>